<feature type="compositionally biased region" description="Low complexity" evidence="1">
    <location>
        <begin position="31"/>
        <end position="48"/>
    </location>
</feature>
<proteinExistence type="predicted"/>
<dbReference type="EMBL" id="JAPFFM010000016">
    <property type="protein sequence ID" value="KAJ6702715.1"/>
    <property type="molecule type" value="Genomic_DNA"/>
</dbReference>
<sequence>MTNTSANIPSSVSQPTDLVGHKAIDQAQPHSTPLSSVSFSPVSPSSSSTGGGFASAGGFAGAVSISDGFAAVASGVGSGGAASGSGFAAVGTWEPTRYRWYFSFFLDETNQVGFVAVEVVSRSKGV</sequence>
<feature type="compositionally biased region" description="Polar residues" evidence="1">
    <location>
        <begin position="1"/>
        <end position="16"/>
    </location>
</feature>
<keyword evidence="3" id="KW-1185">Reference proteome</keyword>
<evidence type="ECO:0000313" key="3">
    <source>
        <dbReference type="Proteomes" id="UP001151752"/>
    </source>
</evidence>
<reference evidence="2" key="2">
    <citation type="journal article" date="2023" name="Int. J. Mol. Sci.">
        <title>De Novo Assembly and Annotation of 11 Diverse Shrub Willow (Salix) Genomes Reveals Novel Gene Organization in Sex-Linked Regions.</title>
        <authorList>
            <person name="Hyden B."/>
            <person name="Feng K."/>
            <person name="Yates T.B."/>
            <person name="Jawdy S."/>
            <person name="Cereghino C."/>
            <person name="Smart L.B."/>
            <person name="Muchero W."/>
        </authorList>
    </citation>
    <scope>NUCLEOTIDE SEQUENCE</scope>
    <source>
        <tissue evidence="2">Shoot tip</tissue>
    </source>
</reference>
<evidence type="ECO:0000256" key="1">
    <source>
        <dbReference type="SAM" id="MobiDB-lite"/>
    </source>
</evidence>
<gene>
    <name evidence="2" type="ORF">OIU74_013798</name>
</gene>
<organism evidence="2 3">
    <name type="scientific">Salix koriyanagi</name>
    <dbReference type="NCBI Taxonomy" id="2511006"/>
    <lineage>
        <taxon>Eukaryota</taxon>
        <taxon>Viridiplantae</taxon>
        <taxon>Streptophyta</taxon>
        <taxon>Embryophyta</taxon>
        <taxon>Tracheophyta</taxon>
        <taxon>Spermatophyta</taxon>
        <taxon>Magnoliopsida</taxon>
        <taxon>eudicotyledons</taxon>
        <taxon>Gunneridae</taxon>
        <taxon>Pentapetalae</taxon>
        <taxon>rosids</taxon>
        <taxon>fabids</taxon>
        <taxon>Malpighiales</taxon>
        <taxon>Salicaceae</taxon>
        <taxon>Saliceae</taxon>
        <taxon>Salix</taxon>
    </lineage>
</organism>
<dbReference type="Proteomes" id="UP001151752">
    <property type="component" value="Chromosome 1"/>
</dbReference>
<protein>
    <submittedName>
        <fullName evidence="2">Uncharacterized protein</fullName>
    </submittedName>
</protein>
<reference evidence="2" key="1">
    <citation type="submission" date="2022-11" db="EMBL/GenBank/DDBJ databases">
        <authorList>
            <person name="Hyden B.L."/>
            <person name="Feng K."/>
            <person name="Yates T."/>
            <person name="Jawdy S."/>
            <person name="Smart L.B."/>
            <person name="Muchero W."/>
        </authorList>
    </citation>
    <scope>NUCLEOTIDE SEQUENCE</scope>
    <source>
        <tissue evidence="2">Shoot tip</tissue>
    </source>
</reference>
<feature type="region of interest" description="Disordered" evidence="1">
    <location>
        <begin position="1"/>
        <end position="52"/>
    </location>
</feature>
<dbReference type="AlphaFoldDB" id="A0A9Q0Q9V8"/>
<name>A0A9Q0Q9V8_9ROSI</name>
<accession>A0A9Q0Q9V8</accession>
<comment type="caution">
    <text evidence="2">The sequence shown here is derived from an EMBL/GenBank/DDBJ whole genome shotgun (WGS) entry which is preliminary data.</text>
</comment>
<evidence type="ECO:0000313" key="2">
    <source>
        <dbReference type="EMBL" id="KAJ6702715.1"/>
    </source>
</evidence>